<reference evidence="2 3" key="1">
    <citation type="submission" date="2021-04" db="EMBL/GenBank/DDBJ databases">
        <authorList>
            <person name="De Guttry C."/>
            <person name="Zahm M."/>
            <person name="Klopp C."/>
            <person name="Cabau C."/>
            <person name="Louis A."/>
            <person name="Berthelot C."/>
            <person name="Parey E."/>
            <person name="Roest Crollius H."/>
            <person name="Montfort J."/>
            <person name="Robinson-Rechavi M."/>
            <person name="Bucao C."/>
            <person name="Bouchez O."/>
            <person name="Gislard M."/>
            <person name="Lluch J."/>
            <person name="Milhes M."/>
            <person name="Lampietro C."/>
            <person name="Lopez Roques C."/>
            <person name="Donnadieu C."/>
            <person name="Braasch I."/>
            <person name="Desvignes T."/>
            <person name="Postlethwait J."/>
            <person name="Bobe J."/>
            <person name="Wedekind C."/>
            <person name="Guiguen Y."/>
        </authorList>
    </citation>
    <scope>NUCLEOTIDE SEQUENCE [LARGE SCALE GENOMIC DNA]</scope>
    <source>
        <strain evidence="2">Cs_M1</strain>
        <tissue evidence="2">Blood</tissue>
    </source>
</reference>
<dbReference type="Proteomes" id="UP001356427">
    <property type="component" value="Unassembled WGS sequence"/>
</dbReference>
<feature type="domain" description="CYTH" evidence="1">
    <location>
        <begin position="26"/>
        <end position="186"/>
    </location>
</feature>
<evidence type="ECO:0000313" key="3">
    <source>
        <dbReference type="Proteomes" id="UP001356427"/>
    </source>
</evidence>
<dbReference type="SUPFAM" id="SSF55154">
    <property type="entry name" value="CYTH-like phosphatases"/>
    <property type="match status" value="1"/>
</dbReference>
<dbReference type="SMART" id="SM01118">
    <property type="entry name" value="CYTH"/>
    <property type="match status" value="1"/>
</dbReference>
<comment type="caution">
    <text evidence="2">The sequence shown here is derived from an EMBL/GenBank/DDBJ whole genome shotgun (WGS) entry which is preliminary data.</text>
</comment>
<evidence type="ECO:0000313" key="2">
    <source>
        <dbReference type="EMBL" id="KAK6292256.1"/>
    </source>
</evidence>
<gene>
    <name evidence="2" type="ORF">J4Q44_G00368400</name>
</gene>
<dbReference type="PANTHER" id="PTHR21028:SF2">
    <property type="entry name" value="CYTH DOMAIN-CONTAINING PROTEIN"/>
    <property type="match status" value="1"/>
</dbReference>
<dbReference type="InterPro" id="IPR023577">
    <property type="entry name" value="CYTH_domain"/>
</dbReference>
<dbReference type="CDD" id="cd07890">
    <property type="entry name" value="CYTH-like_AC_IV-like"/>
    <property type="match status" value="1"/>
</dbReference>
<proteinExistence type="predicted"/>
<name>A0AAN8KTH1_9TELE</name>
<dbReference type="InterPro" id="IPR033469">
    <property type="entry name" value="CYTH-like_dom_sf"/>
</dbReference>
<keyword evidence="3" id="KW-1185">Reference proteome</keyword>
<evidence type="ECO:0000259" key="1">
    <source>
        <dbReference type="PROSITE" id="PS51707"/>
    </source>
</evidence>
<dbReference type="Gene3D" id="2.40.320.10">
    <property type="entry name" value="Hypothetical Protein Pfu-838710-001"/>
    <property type="match status" value="1"/>
</dbReference>
<organism evidence="2 3">
    <name type="scientific">Coregonus suidteri</name>
    <dbReference type="NCBI Taxonomy" id="861788"/>
    <lineage>
        <taxon>Eukaryota</taxon>
        <taxon>Metazoa</taxon>
        <taxon>Chordata</taxon>
        <taxon>Craniata</taxon>
        <taxon>Vertebrata</taxon>
        <taxon>Euteleostomi</taxon>
        <taxon>Actinopterygii</taxon>
        <taxon>Neopterygii</taxon>
        <taxon>Teleostei</taxon>
        <taxon>Protacanthopterygii</taxon>
        <taxon>Salmoniformes</taxon>
        <taxon>Salmonidae</taxon>
        <taxon>Coregoninae</taxon>
        <taxon>Coregonus</taxon>
    </lineage>
</organism>
<accession>A0AAN8KTH1</accession>
<dbReference type="AlphaFoldDB" id="A0AAN8KTH1"/>
<dbReference type="Pfam" id="PF01928">
    <property type="entry name" value="CYTH"/>
    <property type="match status" value="1"/>
</dbReference>
<dbReference type="PANTHER" id="PTHR21028">
    <property type="entry name" value="SI:CH211-156B7.4"/>
    <property type="match status" value="1"/>
</dbReference>
<dbReference type="GO" id="GO:0016462">
    <property type="term" value="F:pyrophosphatase activity"/>
    <property type="evidence" value="ECO:0007669"/>
    <property type="project" value="UniProtKB-ARBA"/>
</dbReference>
<sequence length="189" mass="21038">MPLTACRTFKSAAGVSPRSVLSSEMPSNVEIKARVSNATQLAERASQLSQSEGTVIRQQDTFFNCSTGRLKLRNLMDGRGQLIFYERPDCDGPKVSNYSISDTHRSRGTQRVKGEVRKERRLFLVGQTRVHLDTVEGLGHYMELEVVMREDQRPEEGEAIARSLMKELGVGDDSLVTGAYMDLLLEGQG</sequence>
<dbReference type="EMBL" id="JAGTTL010000038">
    <property type="protein sequence ID" value="KAK6292256.1"/>
    <property type="molecule type" value="Genomic_DNA"/>
</dbReference>
<dbReference type="InterPro" id="IPR008173">
    <property type="entry name" value="Adenylyl_cyclase_CyaB"/>
</dbReference>
<protein>
    <recommendedName>
        <fullName evidence="1">CYTH domain-containing protein</fullName>
    </recommendedName>
</protein>
<dbReference type="PROSITE" id="PS51707">
    <property type="entry name" value="CYTH"/>
    <property type="match status" value="1"/>
</dbReference>